<dbReference type="AlphaFoldDB" id="A0A0F6U063"/>
<accession>A0A0F6U063</accession>
<reference evidence="1 2" key="1">
    <citation type="submission" date="2015-03" db="EMBL/GenBank/DDBJ databases">
        <title>Complete genome sequence of Citrobacter amalonaticus Y19.</title>
        <authorList>
            <person name="Park S."/>
        </authorList>
    </citation>
    <scope>NUCLEOTIDE SEQUENCE [LARGE SCALE GENOMIC DNA]</scope>
    <source>
        <strain evidence="1 2">Y19</strain>
        <plasmid evidence="2">Plasmid</plasmid>
    </source>
</reference>
<dbReference type="KEGG" id="cama:F384_27035"/>
<dbReference type="Proteomes" id="UP000034085">
    <property type="component" value="Plasmid"/>
</dbReference>
<gene>
    <name evidence="1" type="ORF">F384_27035</name>
</gene>
<dbReference type="OrthoDB" id="6625628at2"/>
<evidence type="ECO:0008006" key="3">
    <source>
        <dbReference type="Google" id="ProtNLM"/>
    </source>
</evidence>
<evidence type="ECO:0000313" key="2">
    <source>
        <dbReference type="Proteomes" id="UP000034085"/>
    </source>
</evidence>
<name>A0A0F6U063_CITAM</name>
<keyword evidence="1" id="KW-0614">Plasmid</keyword>
<geneLocation type="plasmid" evidence="1">
    <name>unnamed</name>
</geneLocation>
<dbReference type="RefSeq" id="WP_046499160.1">
    <property type="nucleotide sequence ID" value="NZ_CP011133.1"/>
</dbReference>
<dbReference type="InterPro" id="IPR024684">
    <property type="entry name" value="Tscrpt_act_PerC/SfV_Orf40"/>
</dbReference>
<organism evidence="1 2">
    <name type="scientific">Citrobacter amalonaticus Y19</name>
    <dbReference type="NCBI Taxonomy" id="1261127"/>
    <lineage>
        <taxon>Bacteria</taxon>
        <taxon>Pseudomonadati</taxon>
        <taxon>Pseudomonadota</taxon>
        <taxon>Gammaproteobacteria</taxon>
        <taxon>Enterobacterales</taxon>
        <taxon>Enterobacteriaceae</taxon>
        <taxon>Citrobacter</taxon>
    </lineage>
</organism>
<sequence length="111" mass="13053">MGQRKCTAAFLLAEEMYQIPATKSVLLARSLEEKGLYLRAARQWGEVMFEHTQCAEYIVEQRERCIRLSNSHHEDRIRRHEQASDLQYIHKHINDVYTRMGLKDDGVFNTA</sequence>
<dbReference type="HOGENOM" id="CLU_2153877_0_0_6"/>
<evidence type="ECO:0000313" key="1">
    <source>
        <dbReference type="EMBL" id="AKE62206.1"/>
    </source>
</evidence>
<dbReference type="Pfam" id="PF06069">
    <property type="entry name" value="PerC"/>
    <property type="match status" value="1"/>
</dbReference>
<proteinExistence type="predicted"/>
<protein>
    <recommendedName>
        <fullName evidence="3">PerC family transcriptional regulator</fullName>
    </recommendedName>
</protein>
<dbReference type="EMBL" id="CP011133">
    <property type="protein sequence ID" value="AKE62206.1"/>
    <property type="molecule type" value="Genomic_DNA"/>
</dbReference>
<dbReference type="PATRIC" id="fig|1261127.3.peg.5611"/>